<dbReference type="InterPro" id="IPR045063">
    <property type="entry name" value="Dynamin_N"/>
</dbReference>
<organism evidence="3 4">
    <name type="scientific">Desulfotomaculum copahuensis</name>
    <dbReference type="NCBI Taxonomy" id="1838280"/>
    <lineage>
        <taxon>Bacteria</taxon>
        <taxon>Bacillati</taxon>
        <taxon>Bacillota</taxon>
        <taxon>Clostridia</taxon>
        <taxon>Eubacteriales</taxon>
        <taxon>Desulfotomaculaceae</taxon>
        <taxon>Desulfotomaculum</taxon>
    </lineage>
</organism>
<keyword evidence="1" id="KW-0175">Coiled coil</keyword>
<dbReference type="Gene3D" id="3.40.50.300">
    <property type="entry name" value="P-loop containing nucleotide triphosphate hydrolases"/>
    <property type="match status" value="1"/>
</dbReference>
<gene>
    <name evidence="3" type="ORF">A6M21_03135</name>
</gene>
<proteinExistence type="predicted"/>
<dbReference type="SUPFAM" id="SSF52540">
    <property type="entry name" value="P-loop containing nucleoside triphosphate hydrolases"/>
    <property type="match status" value="1"/>
</dbReference>
<dbReference type="InterPro" id="IPR027417">
    <property type="entry name" value="P-loop_NTPase"/>
</dbReference>
<feature type="domain" description="Dynamin N-terminal" evidence="2">
    <location>
        <begin position="50"/>
        <end position="207"/>
    </location>
</feature>
<keyword evidence="4" id="KW-1185">Reference proteome</keyword>
<comment type="caution">
    <text evidence="3">The sequence shown here is derived from an EMBL/GenBank/DDBJ whole genome shotgun (WGS) entry which is preliminary data.</text>
</comment>
<evidence type="ECO:0000313" key="4">
    <source>
        <dbReference type="Proteomes" id="UP000078532"/>
    </source>
</evidence>
<dbReference type="PANTHER" id="PTHR43681:SF1">
    <property type="entry name" value="SARCALUMENIN"/>
    <property type="match status" value="1"/>
</dbReference>
<dbReference type="AlphaFoldDB" id="A0A1B7LIQ3"/>
<dbReference type="Proteomes" id="UP000078532">
    <property type="component" value="Unassembled WGS sequence"/>
</dbReference>
<dbReference type="STRING" id="1838280.A6M21_03135"/>
<dbReference type="CDD" id="cd09912">
    <property type="entry name" value="DLP_2"/>
    <property type="match status" value="1"/>
</dbReference>
<name>A0A1B7LIQ3_9FIRM</name>
<dbReference type="InterPro" id="IPR051943">
    <property type="entry name" value="TRAFAC_Dynamin-like_GTPase"/>
</dbReference>
<protein>
    <recommendedName>
        <fullName evidence="2">Dynamin N-terminal domain-containing protein</fullName>
    </recommendedName>
</protein>
<feature type="coiled-coil region" evidence="1">
    <location>
        <begin position="312"/>
        <end position="390"/>
    </location>
</feature>
<evidence type="ECO:0000256" key="1">
    <source>
        <dbReference type="SAM" id="Coils"/>
    </source>
</evidence>
<evidence type="ECO:0000313" key="3">
    <source>
        <dbReference type="EMBL" id="OAT86433.1"/>
    </source>
</evidence>
<dbReference type="RefSeq" id="WP_066666162.1">
    <property type="nucleotide sequence ID" value="NZ_LYVF01000013.1"/>
</dbReference>
<sequence length="603" mass="68066">MTAVSFNSLRQPLLDGLDELQGLAGERGMASIAAYVRELAARLRANRFYLVVLGQFKRGKTTFLNALLGEKLLPTAVVPLTSIVTLLEYGESLEITVHFRDGRRQQAGLAELPAYITEEGNPANEKGVRQVVVRYPSRYLKDGVVLIDTPGVGSIYQNNTDETYKYLPMVDAAIFLLSSDQPISRAEVDFLQDTRQYAARMFFILNKIDYLEPADRKAALDFARRTLQEQAGFPDAVIFPLSARQAMKARLAGDEVALEASRLPAFSRQLESFLMAEKGRTVLLAAANKAANALGELTLGVEMELRALDTPLQELQEKIRLFEDMAASMEQERRDNAYILKGELERLLEELEKEILRFQEEQGGRLLSGIERLSREKGRSNRELLRAMDDYLRSTLQEALDRWRPALEEKAEQGYERLVARFTGRTNRLIAEVVRQSAQLFNLPVQGFTGVEALEHESGLYYLLEEEHSLLAPDPVKISAVLPRFIFGPVLMGEMRRRIDMLVDRNCGRVRHDLSGRLLKSARQFRRQLDEKFDATINGTREVLQRALARKEKSRVETDAARDRLERQMARLAGVKDVLARVAVLEGGAGRPRPDKELSSGRT</sequence>
<accession>A0A1B7LIQ3</accession>
<dbReference type="Pfam" id="PF00350">
    <property type="entry name" value="Dynamin_N"/>
    <property type="match status" value="1"/>
</dbReference>
<evidence type="ECO:0000259" key="2">
    <source>
        <dbReference type="Pfam" id="PF00350"/>
    </source>
</evidence>
<dbReference type="PANTHER" id="PTHR43681">
    <property type="entry name" value="TRANSMEMBRANE GTPASE FZO"/>
    <property type="match status" value="1"/>
</dbReference>
<dbReference type="EMBL" id="LYVF01000013">
    <property type="protein sequence ID" value="OAT86433.1"/>
    <property type="molecule type" value="Genomic_DNA"/>
</dbReference>
<dbReference type="OrthoDB" id="9802035at2"/>
<reference evidence="3 4" key="1">
    <citation type="submission" date="2016-04" db="EMBL/GenBank/DDBJ databases">
        <authorList>
            <person name="Evans L.H."/>
            <person name="Alamgir A."/>
            <person name="Owens N."/>
            <person name="Weber N.D."/>
            <person name="Virtaneva K."/>
            <person name="Barbian K."/>
            <person name="Babar A."/>
            <person name="Rosenke K."/>
        </authorList>
    </citation>
    <scope>NUCLEOTIDE SEQUENCE [LARGE SCALE GENOMIC DNA]</scope>
    <source>
        <strain evidence="3 4">LMa1</strain>
    </source>
</reference>